<evidence type="ECO:0000256" key="1">
    <source>
        <dbReference type="SAM" id="MobiDB-lite"/>
    </source>
</evidence>
<dbReference type="EnsemblMetazoa" id="SCAU010024-RC">
    <property type="protein sequence ID" value="SCAU010024-PC"/>
    <property type="gene ID" value="SCAU010024"/>
</dbReference>
<feature type="signal peptide" evidence="2">
    <location>
        <begin position="1"/>
        <end position="25"/>
    </location>
</feature>
<name>A0A1I8PPV7_STOCA</name>
<dbReference type="VEuPathDB" id="VectorBase:SCAU010024"/>
<organism evidence="3 4">
    <name type="scientific">Stomoxys calcitrans</name>
    <name type="common">Stable fly</name>
    <name type="synonym">Conops calcitrans</name>
    <dbReference type="NCBI Taxonomy" id="35570"/>
    <lineage>
        <taxon>Eukaryota</taxon>
        <taxon>Metazoa</taxon>
        <taxon>Ecdysozoa</taxon>
        <taxon>Arthropoda</taxon>
        <taxon>Hexapoda</taxon>
        <taxon>Insecta</taxon>
        <taxon>Pterygota</taxon>
        <taxon>Neoptera</taxon>
        <taxon>Endopterygota</taxon>
        <taxon>Diptera</taxon>
        <taxon>Brachycera</taxon>
        <taxon>Muscomorpha</taxon>
        <taxon>Muscoidea</taxon>
        <taxon>Muscidae</taxon>
        <taxon>Stomoxys</taxon>
    </lineage>
</organism>
<evidence type="ECO:0000313" key="4">
    <source>
        <dbReference type="Proteomes" id="UP000095300"/>
    </source>
</evidence>
<dbReference type="AlphaFoldDB" id="A0A1I8PPV7"/>
<evidence type="ECO:0000313" key="3">
    <source>
        <dbReference type="EnsemblMetazoa" id="SCAU010024-PC"/>
    </source>
</evidence>
<dbReference type="Proteomes" id="UP000095300">
    <property type="component" value="Unassembled WGS sequence"/>
</dbReference>
<sequence>MKPLVKLFIYCSIIAVYNYAIVANAEPFNDVLMGEEPPQEPPEDVPQEQPLRPRRSVAEENAVNLEQQDMRQDPPQEPPQAFRVNM</sequence>
<proteinExistence type="predicted"/>
<keyword evidence="4" id="KW-1185">Reference proteome</keyword>
<evidence type="ECO:0008006" key="5">
    <source>
        <dbReference type="Google" id="ProtNLM"/>
    </source>
</evidence>
<reference evidence="4" key="1">
    <citation type="submission" date="2015-05" db="EMBL/GenBank/DDBJ databases">
        <authorList>
            <person name="Wilson R.K."/>
            <person name="Warren W.C."/>
            <person name="Olafson P."/>
        </authorList>
    </citation>
    <scope>NUCLEOTIDE SEQUENCE [LARGE SCALE GENOMIC DNA]</scope>
    <source>
        <strain evidence="4">USDA</strain>
    </source>
</reference>
<accession>A0A1I8PPV7</accession>
<reference evidence="3" key="2">
    <citation type="submission" date="2020-05" db="UniProtKB">
        <authorList>
            <consortium name="EnsemblMetazoa"/>
        </authorList>
    </citation>
    <scope>IDENTIFICATION</scope>
    <source>
        <strain evidence="3">USDA</strain>
    </source>
</reference>
<protein>
    <recommendedName>
        <fullName evidence="5">Secreted protein</fullName>
    </recommendedName>
</protein>
<keyword evidence="2" id="KW-0732">Signal</keyword>
<feature type="compositionally biased region" description="Acidic residues" evidence="1">
    <location>
        <begin position="37"/>
        <end position="46"/>
    </location>
</feature>
<dbReference type="EnsemblMetazoa" id="SCAU010024-RB">
    <property type="protein sequence ID" value="SCAU010024-PB"/>
    <property type="gene ID" value="SCAU010024"/>
</dbReference>
<feature type="region of interest" description="Disordered" evidence="1">
    <location>
        <begin position="31"/>
        <end position="86"/>
    </location>
</feature>
<gene>
    <name evidence="3" type="primary">106090584</name>
</gene>
<feature type="chain" id="PRO_5014271803" description="Secreted protein" evidence="2">
    <location>
        <begin position="26"/>
        <end position="86"/>
    </location>
</feature>
<evidence type="ECO:0000256" key="2">
    <source>
        <dbReference type="SAM" id="SignalP"/>
    </source>
</evidence>